<proteinExistence type="predicted"/>
<dbReference type="Pfam" id="PF13450">
    <property type="entry name" value="NAD_binding_8"/>
    <property type="match status" value="1"/>
</dbReference>
<feature type="transmembrane region" description="Helical" evidence="1">
    <location>
        <begin position="22"/>
        <end position="39"/>
    </location>
</feature>
<sequence length="515" mass="56647">MISDREALLQADPTGNNQSRKIIVIGAGIGGLTAAALLARRGYKVLVLDQAFVPGGCASTFKRRGFIFDVGATQVAGLEAGGIHKQIFDELEIDVPEGIPCNPACAVFLPGENEPINVWRDPEKWQSERQKQFPGSEPFWELMATLFKVSWKFQSRNPVLPPRNLWDLGQLVGAIRPDTLITVPFSLATVGDALRGYGLYEDRRLRTFLDLQLKLYSQVNADETALLYAATALGVSQAPLGLYHLQGSMQVLSDRLVAGLVKWGGKILMRHSVEDIEIYNNRATSVKIKNLKTGEVWREAADEVVANVTVQNLVNLLGKQAPMGYQNRVDKLSPASGAFVIYLGVEESAIPNNCPPHLQFLYDYNGEIGENNSLFVSVSKPGDGRAPRGQATIIASSFTDTQIWWQGEKEDYARLKEKYTQEAIAHLAEYFDLKPETIIHQEVATPRTFAYYTGRDRGIVGGIGQRIPTFGPFGFATRTPINHLWLVGDSTHPGEGTAGVSYSALTAVRQIENGE</sequence>
<comment type="caution">
    <text evidence="2">The sequence shown here is derived from an EMBL/GenBank/DDBJ whole genome shotgun (WGS) entry which is preliminary data.</text>
</comment>
<dbReference type="InterPro" id="IPR014104">
    <property type="entry name" value="Myxoxanthophyll_desat_CrtD"/>
</dbReference>
<keyword evidence="3" id="KW-1185">Reference proteome</keyword>
<accession>A0AAE3GQN6</accession>
<keyword evidence="1" id="KW-0472">Membrane</keyword>
<gene>
    <name evidence="2" type="primary">crtD</name>
    <name evidence="2" type="ORF">NJ959_09825</name>
</gene>
<evidence type="ECO:0000313" key="2">
    <source>
        <dbReference type="EMBL" id="MCP2728764.1"/>
    </source>
</evidence>
<dbReference type="RefSeq" id="WP_254011557.1">
    <property type="nucleotide sequence ID" value="NZ_JAMZMM010000073.1"/>
</dbReference>
<organism evidence="2 3">
    <name type="scientific">Limnofasciculus baicalensis BBK-W-15</name>
    <dbReference type="NCBI Taxonomy" id="2699891"/>
    <lineage>
        <taxon>Bacteria</taxon>
        <taxon>Bacillati</taxon>
        <taxon>Cyanobacteriota</taxon>
        <taxon>Cyanophyceae</taxon>
        <taxon>Coleofasciculales</taxon>
        <taxon>Coleofasciculaceae</taxon>
        <taxon>Limnofasciculus</taxon>
        <taxon>Limnofasciculus baicalensis</taxon>
    </lineage>
</organism>
<keyword evidence="1" id="KW-0812">Transmembrane</keyword>
<dbReference type="NCBIfam" id="TIGR02733">
    <property type="entry name" value="desat_CrtD"/>
    <property type="match status" value="1"/>
</dbReference>
<dbReference type="InterPro" id="IPR045892">
    <property type="entry name" value="CrtISO-like"/>
</dbReference>
<dbReference type="InterPro" id="IPR036188">
    <property type="entry name" value="FAD/NAD-bd_sf"/>
</dbReference>
<dbReference type="Gene3D" id="3.50.50.60">
    <property type="entry name" value="FAD/NAD(P)-binding domain"/>
    <property type="match status" value="2"/>
</dbReference>
<keyword evidence="1" id="KW-1133">Transmembrane helix</keyword>
<dbReference type="AlphaFoldDB" id="A0AAE3GQN6"/>
<protein>
    <submittedName>
        <fullName evidence="2">C-3',4' desaturase CrtD</fullName>
    </submittedName>
</protein>
<dbReference type="EMBL" id="JAMZMM010000073">
    <property type="protein sequence ID" value="MCP2728764.1"/>
    <property type="molecule type" value="Genomic_DNA"/>
</dbReference>
<dbReference type="PANTHER" id="PTHR46313:SF3">
    <property type="entry name" value="PROLYCOPENE ISOMERASE, CHLOROPLASTIC"/>
    <property type="match status" value="1"/>
</dbReference>
<evidence type="ECO:0000256" key="1">
    <source>
        <dbReference type="SAM" id="Phobius"/>
    </source>
</evidence>
<dbReference type="Gene3D" id="3.90.660.50">
    <property type="match status" value="1"/>
</dbReference>
<dbReference type="GO" id="GO:0016116">
    <property type="term" value="P:carotenoid metabolic process"/>
    <property type="evidence" value="ECO:0007669"/>
    <property type="project" value="InterPro"/>
</dbReference>
<dbReference type="SUPFAM" id="SSF51905">
    <property type="entry name" value="FAD/NAD(P)-binding domain"/>
    <property type="match status" value="1"/>
</dbReference>
<evidence type="ECO:0000313" key="3">
    <source>
        <dbReference type="Proteomes" id="UP001204953"/>
    </source>
</evidence>
<reference evidence="2" key="1">
    <citation type="submission" date="2022-06" db="EMBL/GenBank/DDBJ databases">
        <title>New cyanobacteria of genus Symplocastrum in benthos of Lake Baikal.</title>
        <authorList>
            <person name="Sorokovikova E."/>
            <person name="Tikhonova I."/>
            <person name="Krasnopeev A."/>
            <person name="Evseev P."/>
            <person name="Gladkikh A."/>
            <person name="Belykh O."/>
        </authorList>
    </citation>
    <scope>NUCLEOTIDE SEQUENCE</scope>
    <source>
        <strain evidence="2">BBK-W-15</strain>
    </source>
</reference>
<name>A0AAE3GQN6_9CYAN</name>
<dbReference type="Proteomes" id="UP001204953">
    <property type="component" value="Unassembled WGS sequence"/>
</dbReference>
<dbReference type="PANTHER" id="PTHR46313">
    <property type="match status" value="1"/>
</dbReference>